<accession>A0A5N5QI10</accession>
<keyword evidence="8" id="KW-0378">Hydrolase</keyword>
<dbReference type="Pfam" id="PF01926">
    <property type="entry name" value="MMR_HSR1"/>
    <property type="match status" value="2"/>
</dbReference>
<keyword evidence="3" id="KW-0813">Transport</keyword>
<proteinExistence type="predicted"/>
<dbReference type="PANTHER" id="PTHR10903">
    <property type="entry name" value="GTPASE, IMAP FAMILY MEMBER-RELATED"/>
    <property type="match status" value="1"/>
</dbReference>
<evidence type="ECO:0000256" key="1">
    <source>
        <dbReference type="ARBA" id="ARBA00001946"/>
    </source>
</evidence>
<feature type="coiled-coil region" evidence="15">
    <location>
        <begin position="223"/>
        <end position="272"/>
    </location>
</feature>
<keyword evidence="11" id="KW-0653">Protein transport</keyword>
<evidence type="ECO:0000256" key="2">
    <source>
        <dbReference type="ARBA" id="ARBA00004167"/>
    </source>
</evidence>
<keyword evidence="4" id="KW-0150">Chloroplast</keyword>
<dbReference type="GO" id="GO:0016787">
    <property type="term" value="F:hydrolase activity"/>
    <property type="evidence" value="ECO:0007669"/>
    <property type="project" value="UniProtKB-KW"/>
</dbReference>
<dbReference type="GO" id="GO:0046872">
    <property type="term" value="F:metal ion binding"/>
    <property type="evidence" value="ECO:0007669"/>
    <property type="project" value="UniProtKB-KW"/>
</dbReference>
<feature type="domain" description="G" evidence="17">
    <location>
        <begin position="15"/>
        <end position="78"/>
    </location>
</feature>
<evidence type="ECO:0000256" key="7">
    <source>
        <dbReference type="ARBA" id="ARBA00022723"/>
    </source>
</evidence>
<evidence type="ECO:0000256" key="3">
    <source>
        <dbReference type="ARBA" id="ARBA00022448"/>
    </source>
</evidence>
<organism evidence="18 19">
    <name type="scientific">Ceratobasidium theobromae</name>
    <dbReference type="NCBI Taxonomy" id="1582974"/>
    <lineage>
        <taxon>Eukaryota</taxon>
        <taxon>Fungi</taxon>
        <taxon>Dikarya</taxon>
        <taxon>Basidiomycota</taxon>
        <taxon>Agaricomycotina</taxon>
        <taxon>Agaricomycetes</taxon>
        <taxon>Cantharellales</taxon>
        <taxon>Ceratobasidiaceae</taxon>
        <taxon>Ceratobasidium</taxon>
    </lineage>
</organism>
<feature type="compositionally biased region" description="Basic and acidic residues" evidence="16">
    <location>
        <begin position="733"/>
        <end position="744"/>
    </location>
</feature>
<dbReference type="Proteomes" id="UP000383932">
    <property type="component" value="Unassembled WGS sequence"/>
</dbReference>
<evidence type="ECO:0000256" key="6">
    <source>
        <dbReference type="ARBA" id="ARBA00022692"/>
    </source>
</evidence>
<evidence type="ECO:0000256" key="12">
    <source>
        <dbReference type="ARBA" id="ARBA00022989"/>
    </source>
</evidence>
<evidence type="ECO:0000313" key="18">
    <source>
        <dbReference type="EMBL" id="KAB5591294.1"/>
    </source>
</evidence>
<dbReference type="GO" id="GO:0016020">
    <property type="term" value="C:membrane"/>
    <property type="evidence" value="ECO:0007669"/>
    <property type="project" value="UniProtKB-SubCell"/>
</dbReference>
<evidence type="ECO:0000256" key="8">
    <source>
        <dbReference type="ARBA" id="ARBA00022801"/>
    </source>
</evidence>
<evidence type="ECO:0000256" key="10">
    <source>
        <dbReference type="ARBA" id="ARBA00022842"/>
    </source>
</evidence>
<reference evidence="18 19" key="1">
    <citation type="journal article" date="2019" name="Fungal Biol. Biotechnol.">
        <title>Draft genome sequence of fastidious pathogen Ceratobasidium theobromae, which causes vascular-streak dieback in Theobroma cacao.</title>
        <authorList>
            <person name="Ali S.S."/>
            <person name="Asman A."/>
            <person name="Shao J."/>
            <person name="Firmansyah A.P."/>
            <person name="Susilo A.W."/>
            <person name="Rosmana A."/>
            <person name="McMahon P."/>
            <person name="Junaid M."/>
            <person name="Guest D."/>
            <person name="Kheng T.Y."/>
            <person name="Meinhardt L.W."/>
            <person name="Bailey B.A."/>
        </authorList>
    </citation>
    <scope>NUCLEOTIDE SEQUENCE [LARGE SCALE GENOMIC DNA]</scope>
    <source>
        <strain evidence="18 19">CT2</strain>
    </source>
</reference>
<keyword evidence="13" id="KW-0472">Membrane</keyword>
<dbReference type="AlphaFoldDB" id="A0A5N5QI10"/>
<comment type="cofactor">
    <cofactor evidence="1">
        <name>Mg(2+)</name>
        <dbReference type="ChEBI" id="CHEBI:18420"/>
    </cofactor>
</comment>
<dbReference type="Gene3D" id="3.40.50.300">
    <property type="entry name" value="P-loop containing nucleotide triphosphate hydrolases"/>
    <property type="match status" value="2"/>
</dbReference>
<feature type="domain" description="G" evidence="17">
    <location>
        <begin position="454"/>
        <end position="515"/>
    </location>
</feature>
<dbReference type="SUPFAM" id="SSF52540">
    <property type="entry name" value="P-loop containing nucleoside triphosphate hydrolases"/>
    <property type="match status" value="2"/>
</dbReference>
<dbReference type="PANTHER" id="PTHR10903:SF135">
    <property type="entry name" value="TRANSLOCASE OF CHLOROPLAST 120, CHLOROPLASTIC-RELATED"/>
    <property type="match status" value="1"/>
</dbReference>
<evidence type="ECO:0000256" key="4">
    <source>
        <dbReference type="ARBA" id="ARBA00022528"/>
    </source>
</evidence>
<keyword evidence="12" id="KW-1133">Transmembrane helix</keyword>
<dbReference type="CDD" id="cd00882">
    <property type="entry name" value="Ras_like_GTPase"/>
    <property type="match status" value="2"/>
</dbReference>
<keyword evidence="9" id="KW-1002">Plastid outer membrane</keyword>
<evidence type="ECO:0000259" key="17">
    <source>
        <dbReference type="Pfam" id="PF01926"/>
    </source>
</evidence>
<evidence type="ECO:0000256" key="15">
    <source>
        <dbReference type="SAM" id="Coils"/>
    </source>
</evidence>
<feature type="compositionally biased region" description="Basic residues" evidence="16">
    <location>
        <begin position="745"/>
        <end position="763"/>
    </location>
</feature>
<name>A0A5N5QI10_9AGAM</name>
<keyword evidence="7" id="KW-0479">Metal-binding</keyword>
<evidence type="ECO:0000256" key="16">
    <source>
        <dbReference type="SAM" id="MobiDB-lite"/>
    </source>
</evidence>
<keyword evidence="6" id="KW-0812">Transmembrane</keyword>
<dbReference type="InterPro" id="IPR045058">
    <property type="entry name" value="GIMA/IAN/Toc"/>
</dbReference>
<keyword evidence="15" id="KW-0175">Coiled coil</keyword>
<dbReference type="OrthoDB" id="8954335at2759"/>
<evidence type="ECO:0000256" key="11">
    <source>
        <dbReference type="ARBA" id="ARBA00022927"/>
    </source>
</evidence>
<feature type="region of interest" description="Disordered" evidence="16">
    <location>
        <begin position="733"/>
        <end position="769"/>
    </location>
</feature>
<evidence type="ECO:0000313" key="19">
    <source>
        <dbReference type="Proteomes" id="UP000383932"/>
    </source>
</evidence>
<dbReference type="GO" id="GO:0005525">
    <property type="term" value="F:GTP binding"/>
    <property type="evidence" value="ECO:0007669"/>
    <property type="project" value="InterPro"/>
</dbReference>
<comment type="caution">
    <text evidence="18">The sequence shown here is derived from an EMBL/GenBank/DDBJ whole genome shotgun (WGS) entry which is preliminary data.</text>
</comment>
<dbReference type="InterPro" id="IPR027417">
    <property type="entry name" value="P-loop_NTPase"/>
</dbReference>
<gene>
    <name evidence="18" type="ORF">CTheo_5253</name>
</gene>
<comment type="subcellular location">
    <subcellularLocation>
        <location evidence="2">Membrane</location>
        <topology evidence="2">Single-pass membrane protein</topology>
    </subcellularLocation>
    <subcellularLocation>
        <location evidence="14">Plastid</location>
        <location evidence="14">Chloroplast outer membrane</location>
    </subcellularLocation>
</comment>
<keyword evidence="5" id="KW-0934">Plastid</keyword>
<sequence length="769" mass="86631">MNRFMESDIPEPHYIAMYGGTGVGKSTFVNDATGGTGMHVGHDLRSCTQQVTASEPFNVDGQSIVLFDTPGFDDTTISDADTLKRIAEFLESMYRRGVHLKGIVFLHRITDVRMMGASARTFRLLRSLCGAKNLSNVVIVTNMWTDPPTEDELLREEQLKSEYFKSALDNGAQMMRREHPGRQSAHAVLRTLLPKAAKPLKIQQDLVDRGVPLAQTEAGRLVEAELRSKLDKQERELRDLREEIKTCIRESSAKAQRELEKYQERKEKEMGLLRGQLANLTIEIEEGRKFWETQFENMKNQRIQAMRLVAEEQVITNFPLTQPSLNTQTNATFHINIYSIKLSTTSVSTTGFGPPSQLASRAAPAAPRPYALGAIAATPSLKSATGVVRHEDCIQSVSKGYSNLRLLLHLHVDKIPLANGARAAILPLTPVAFPFVAEVPAMDGRGTPQRPILIALFGGTGVGKTTFANDASGGNMPVGRDLHSCTQEVSRSPTFQVDGRSVVIIDTPGFDDEEVSDVGTLKQIAAYLSATYGEGQVLSGIIYLHRITDNRMGGAHARTFNLFRKMCGTQTLRNVIISTNMWSDPVRDLEERREQQLRAEFFKEALDNGARMVRRSPAGRESAHSIIQMLTGQVPLPTGLQAQMVDEGRQLADTDAGQEMEMQLRNRINRQQQEIDEARRDLQDAIRRHDEESVATLQQYEQEREGDIQQIRRQIDLLRQGMEVERNAFRERLRREQEEFDRQQRQKRSFRKKLKNLFRGGKRREHEGN</sequence>
<dbReference type="GO" id="GO:0015031">
    <property type="term" value="P:protein transport"/>
    <property type="evidence" value="ECO:0007669"/>
    <property type="project" value="UniProtKB-KW"/>
</dbReference>
<keyword evidence="10" id="KW-0460">Magnesium</keyword>
<protein>
    <recommendedName>
        <fullName evidence="17">G domain-containing protein</fullName>
    </recommendedName>
</protein>
<keyword evidence="19" id="KW-1185">Reference proteome</keyword>
<dbReference type="EMBL" id="SSOP01000112">
    <property type="protein sequence ID" value="KAB5591294.1"/>
    <property type="molecule type" value="Genomic_DNA"/>
</dbReference>
<feature type="coiled-coil region" evidence="15">
    <location>
        <begin position="661"/>
        <end position="695"/>
    </location>
</feature>
<evidence type="ECO:0000256" key="9">
    <source>
        <dbReference type="ARBA" id="ARBA00022805"/>
    </source>
</evidence>
<evidence type="ECO:0000256" key="13">
    <source>
        <dbReference type="ARBA" id="ARBA00023136"/>
    </source>
</evidence>
<evidence type="ECO:0000256" key="14">
    <source>
        <dbReference type="ARBA" id="ARBA00024013"/>
    </source>
</evidence>
<dbReference type="InterPro" id="IPR006073">
    <property type="entry name" value="GTP-bd"/>
</dbReference>
<evidence type="ECO:0000256" key="5">
    <source>
        <dbReference type="ARBA" id="ARBA00022640"/>
    </source>
</evidence>